<evidence type="ECO:0000256" key="1">
    <source>
        <dbReference type="SAM" id="Phobius"/>
    </source>
</evidence>
<dbReference type="AlphaFoldDB" id="A0A0L6UUX7"/>
<organism evidence="2 3">
    <name type="scientific">Puccinia sorghi</name>
    <dbReference type="NCBI Taxonomy" id="27349"/>
    <lineage>
        <taxon>Eukaryota</taxon>
        <taxon>Fungi</taxon>
        <taxon>Dikarya</taxon>
        <taxon>Basidiomycota</taxon>
        <taxon>Pucciniomycotina</taxon>
        <taxon>Pucciniomycetes</taxon>
        <taxon>Pucciniales</taxon>
        <taxon>Pucciniaceae</taxon>
        <taxon>Puccinia</taxon>
    </lineage>
</organism>
<sequence>MILDNWLDRIVVSELLIMEKLMTPDLFLQMYVQVDCSVSNLEQILESENIFSITIRSQATCGKGKLNGDISLIILRLVVEYGIWFDQVQKIEKTCPAHTKTFLEAGFRKALDGRQIVSWNLVGPWLSESLLTSESNIIMKAVVLAALSTFLFVWMRYLLIDLCDFSYNFLEIRQLEIMDLIISNQRDMCLFQISKNICRSCNLIIKFVALFIKIDDRNLDKSWDTGEIKISSKRIDKHWSMAFSEHTKSFVVFFFCKMSVNPQLRKVSKEFLCILPTGEGVAGDFPNWIIFSLCTFVNSPVSNLSSHSQQKRRYDTKNLGDLAGQSAQGEFEKRIRRCSRKGNQQGNFYWQERKEMRKVQDQRVRSDLFKYPRIGLKIMRDFFWLLLSTGGVRGYCRASRKWKELLSVMAE</sequence>
<gene>
    <name evidence="2" type="ORF">VP01_3709g1</name>
</gene>
<keyword evidence="1" id="KW-0812">Transmembrane</keyword>
<reference evidence="2 3" key="1">
    <citation type="submission" date="2015-08" db="EMBL/GenBank/DDBJ databases">
        <title>Next Generation Sequencing and Analysis of the Genome of Puccinia sorghi L Schw, the Causal Agent of Maize Common Rust.</title>
        <authorList>
            <person name="Rochi L."/>
            <person name="Burguener G."/>
            <person name="Darino M."/>
            <person name="Turjanski A."/>
            <person name="Kreff E."/>
            <person name="Dieguez M.J."/>
            <person name="Sacco F."/>
        </authorList>
    </citation>
    <scope>NUCLEOTIDE SEQUENCE [LARGE SCALE GENOMIC DNA]</scope>
    <source>
        <strain evidence="2 3">RO10H11247</strain>
    </source>
</reference>
<evidence type="ECO:0000313" key="3">
    <source>
        <dbReference type="Proteomes" id="UP000037035"/>
    </source>
</evidence>
<comment type="caution">
    <text evidence="2">The sequence shown here is derived from an EMBL/GenBank/DDBJ whole genome shotgun (WGS) entry which is preliminary data.</text>
</comment>
<accession>A0A0L6UUX7</accession>
<name>A0A0L6UUX7_9BASI</name>
<dbReference type="EMBL" id="LAVV01008734">
    <property type="protein sequence ID" value="KNZ52057.1"/>
    <property type="molecule type" value="Genomic_DNA"/>
</dbReference>
<protein>
    <submittedName>
        <fullName evidence="2">Uncharacterized protein</fullName>
    </submittedName>
</protein>
<dbReference type="VEuPathDB" id="FungiDB:VP01_3709g1"/>
<evidence type="ECO:0000313" key="2">
    <source>
        <dbReference type="EMBL" id="KNZ52057.1"/>
    </source>
</evidence>
<proteinExistence type="predicted"/>
<dbReference type="Proteomes" id="UP000037035">
    <property type="component" value="Unassembled WGS sequence"/>
</dbReference>
<keyword evidence="1" id="KW-1133">Transmembrane helix</keyword>
<keyword evidence="3" id="KW-1185">Reference proteome</keyword>
<feature type="transmembrane region" description="Helical" evidence="1">
    <location>
        <begin position="137"/>
        <end position="159"/>
    </location>
</feature>
<keyword evidence="1" id="KW-0472">Membrane</keyword>